<feature type="transmembrane region" description="Helical" evidence="7">
    <location>
        <begin position="569"/>
        <end position="589"/>
    </location>
</feature>
<reference evidence="9" key="1">
    <citation type="submission" date="2023-01" db="EMBL/GenBank/DDBJ databases">
        <title>Metagenome sequencing of chrysophaentin producing Chrysophaeum taylorii.</title>
        <authorList>
            <person name="Davison J."/>
            <person name="Bewley C."/>
        </authorList>
    </citation>
    <scope>NUCLEOTIDE SEQUENCE</scope>
    <source>
        <strain evidence="9">NIES-1699</strain>
    </source>
</reference>
<dbReference type="Pfam" id="PF13515">
    <property type="entry name" value="FUSC_2"/>
    <property type="match status" value="1"/>
</dbReference>
<evidence type="ECO:0000256" key="1">
    <source>
        <dbReference type="ARBA" id="ARBA00004651"/>
    </source>
</evidence>
<feature type="transmembrane region" description="Helical" evidence="7">
    <location>
        <begin position="540"/>
        <end position="557"/>
    </location>
</feature>
<evidence type="ECO:0000313" key="10">
    <source>
        <dbReference type="Proteomes" id="UP001230188"/>
    </source>
</evidence>
<evidence type="ECO:0000256" key="4">
    <source>
        <dbReference type="ARBA" id="ARBA00022989"/>
    </source>
</evidence>
<feature type="domain" description="Integral membrane bound transporter" evidence="8">
    <location>
        <begin position="463"/>
        <end position="584"/>
    </location>
</feature>
<keyword evidence="5 7" id="KW-0472">Membrane</keyword>
<gene>
    <name evidence="9" type="ORF">CTAYLR_007656</name>
</gene>
<evidence type="ECO:0000313" key="9">
    <source>
        <dbReference type="EMBL" id="KAJ8598427.1"/>
    </source>
</evidence>
<dbReference type="EMBL" id="JAQMWT010000674">
    <property type="protein sequence ID" value="KAJ8598427.1"/>
    <property type="molecule type" value="Genomic_DNA"/>
</dbReference>
<dbReference type="Proteomes" id="UP001230188">
    <property type="component" value="Unassembled WGS sequence"/>
</dbReference>
<dbReference type="AlphaFoldDB" id="A0AAD7U4Z2"/>
<feature type="transmembrane region" description="Helical" evidence="7">
    <location>
        <begin position="62"/>
        <end position="80"/>
    </location>
</feature>
<feature type="region of interest" description="Disordered" evidence="6">
    <location>
        <begin position="389"/>
        <end position="425"/>
    </location>
</feature>
<feature type="transmembrane region" description="Helical" evidence="7">
    <location>
        <begin position="490"/>
        <end position="508"/>
    </location>
</feature>
<evidence type="ECO:0000256" key="2">
    <source>
        <dbReference type="ARBA" id="ARBA00022475"/>
    </source>
</evidence>
<keyword evidence="3 7" id="KW-0812">Transmembrane</keyword>
<evidence type="ECO:0000256" key="3">
    <source>
        <dbReference type="ARBA" id="ARBA00022692"/>
    </source>
</evidence>
<dbReference type="GO" id="GO:0005886">
    <property type="term" value="C:plasma membrane"/>
    <property type="evidence" value="ECO:0007669"/>
    <property type="project" value="UniProtKB-SubCell"/>
</dbReference>
<evidence type="ECO:0000259" key="8">
    <source>
        <dbReference type="Pfam" id="PF13515"/>
    </source>
</evidence>
<feature type="transmembrane region" description="Helical" evidence="7">
    <location>
        <begin position="36"/>
        <end position="55"/>
    </location>
</feature>
<keyword evidence="2" id="KW-1003">Cell membrane</keyword>
<organism evidence="9 10">
    <name type="scientific">Chrysophaeum taylorii</name>
    <dbReference type="NCBI Taxonomy" id="2483200"/>
    <lineage>
        <taxon>Eukaryota</taxon>
        <taxon>Sar</taxon>
        <taxon>Stramenopiles</taxon>
        <taxon>Ochrophyta</taxon>
        <taxon>Pelagophyceae</taxon>
        <taxon>Pelagomonadales</taxon>
        <taxon>Pelagomonadaceae</taxon>
        <taxon>Chrysophaeum</taxon>
    </lineage>
</organism>
<comment type="subcellular location">
    <subcellularLocation>
        <location evidence="1">Cell membrane</location>
        <topology evidence="1">Multi-pass membrane protein</topology>
    </subcellularLocation>
</comment>
<evidence type="ECO:0000256" key="6">
    <source>
        <dbReference type="SAM" id="MobiDB-lite"/>
    </source>
</evidence>
<proteinExistence type="predicted"/>
<evidence type="ECO:0000256" key="7">
    <source>
        <dbReference type="SAM" id="Phobius"/>
    </source>
</evidence>
<protein>
    <recommendedName>
        <fullName evidence="8">Integral membrane bound transporter domain-containing protein</fullName>
    </recommendedName>
</protein>
<keyword evidence="4 7" id="KW-1133">Transmembrane helix</keyword>
<feature type="transmembrane region" description="Helical" evidence="7">
    <location>
        <begin position="515"/>
        <end position="534"/>
    </location>
</feature>
<feature type="transmembrane region" description="Helical" evidence="7">
    <location>
        <begin position="114"/>
        <end position="134"/>
    </location>
</feature>
<sequence length="839" mass="90942">MRVQRSSKVQDYSLGIRAAVATAATLAFSLSAYGHVIIVPFLAGIAVIAAVDGTFGETIVAVRNYLIGCSVAMPVWYPGWVFRVKTACARQQGSAEACFWREWTLGFEAPAPSFSPGGVVALVAMMGLGAFGLCGVLPKFELSAKFPVVGMVACALTGAPPHLLWITLGPSLVFAIAAAAIPPDALAVGRVARERDLTARHVHQALRATARLFAAGSSGDVANRALATSALERAAEHLGRATRLEKACGVEQRVLGVGPVVVGDLAMAKTRLEVALQSIDWLVGRAEEVEEGGDETSAPKGTLWRLLAPRLDAAVRGLGAAAIEGRDVDAAIFAFDAAFAAVREEIVYGDRSDLVRRDHAELLRIYAFLFDFVSAATALVHIDEEHVMSQMSRSGRRRQQPEKDDDDDDDPPAKKKKKKKRELLNEGDDDVRDAWWHDPTRLGVAIAIGCALGLSPGKTGLNVWVPVTVAFVHQRRTASAFHAAKNRMEGTAAGAIFGLFVVGWATTLTNNHYGLLWRWIILLFLCPWIALTTAMRKDETFGYGALVAAFTPLVIVVQRERNHETSFVLRLKATLFGAALYLAVAGLIVPRRAQDLLVPKLARMLGALRDAFDDVVARTKPNGKSVSSCCSESLSDLRIMLAEATDLEKLSEAEPTFFGLYDDFDAKNYRALLDAFGEAVLWLDEAAHAIDLATRDPDLAALAADFRSLEYLRHHLNPRLADALENDARRRIEPRDDIIIRKGGGVPSPYALWRKAKKFSALNGVDTASLVQMGKKKKPQFSNAGALAYFAFVPAIENCATATATIVVCLDRILDEGPHRAVDEKLQQVEELDDDCCCP</sequence>
<dbReference type="PANTHER" id="PTHR30509">
    <property type="entry name" value="P-HYDROXYBENZOIC ACID EFFLUX PUMP SUBUNIT-RELATED"/>
    <property type="match status" value="1"/>
</dbReference>
<name>A0AAD7U4Z2_9STRA</name>
<dbReference type="PANTHER" id="PTHR30509:SF9">
    <property type="entry name" value="MULTIDRUG RESISTANCE PROTEIN MDTO"/>
    <property type="match status" value="1"/>
</dbReference>
<evidence type="ECO:0000256" key="5">
    <source>
        <dbReference type="ARBA" id="ARBA00023136"/>
    </source>
</evidence>
<dbReference type="InterPro" id="IPR049453">
    <property type="entry name" value="Memb_transporter_dom"/>
</dbReference>
<keyword evidence="10" id="KW-1185">Reference proteome</keyword>
<comment type="caution">
    <text evidence="9">The sequence shown here is derived from an EMBL/GenBank/DDBJ whole genome shotgun (WGS) entry which is preliminary data.</text>
</comment>
<accession>A0AAD7U4Z2</accession>